<comment type="caution">
    <text evidence="3">The sequence shown here is derived from an EMBL/GenBank/DDBJ whole genome shotgun (WGS) entry which is preliminary data.</text>
</comment>
<feature type="domain" description="Porin" evidence="2">
    <location>
        <begin position="8"/>
        <end position="231"/>
    </location>
</feature>
<dbReference type="AlphaFoldDB" id="A0A2M8W0U7"/>
<name>A0A2M8W0U7_9RHOB</name>
<evidence type="ECO:0000313" key="3">
    <source>
        <dbReference type="EMBL" id="PJI84551.1"/>
    </source>
</evidence>
<feature type="domain" description="Porin" evidence="2">
    <location>
        <begin position="255"/>
        <end position="412"/>
    </location>
</feature>
<dbReference type="InterPro" id="IPR023614">
    <property type="entry name" value="Porin_dom_sf"/>
</dbReference>
<dbReference type="GO" id="GO:0016020">
    <property type="term" value="C:membrane"/>
    <property type="evidence" value="ECO:0007669"/>
    <property type="project" value="InterPro"/>
</dbReference>
<protein>
    <submittedName>
        <fullName evidence="3">Porin-like protein</fullName>
    </submittedName>
</protein>
<keyword evidence="4" id="KW-1185">Reference proteome</keyword>
<dbReference type="GO" id="GO:0015288">
    <property type="term" value="F:porin activity"/>
    <property type="evidence" value="ECO:0007669"/>
    <property type="project" value="InterPro"/>
</dbReference>
<feature type="signal peptide" evidence="1">
    <location>
        <begin position="1"/>
        <end position="22"/>
    </location>
</feature>
<reference evidence="3 4" key="1">
    <citation type="submission" date="2017-11" db="EMBL/GenBank/DDBJ databases">
        <title>Genomic Encyclopedia of Archaeal and Bacterial Type Strains, Phase II (KMG-II): From Individual Species to Whole Genera.</title>
        <authorList>
            <person name="Goeker M."/>
        </authorList>
    </citation>
    <scope>NUCLEOTIDE SEQUENCE [LARGE SCALE GENOMIC DNA]</scope>
    <source>
        <strain evidence="3 4">DSM 29128</strain>
    </source>
</reference>
<dbReference type="RefSeq" id="WP_100369547.1">
    <property type="nucleotide sequence ID" value="NZ_PGTY01000004.1"/>
</dbReference>
<keyword evidence="1" id="KW-0732">Signal</keyword>
<accession>A0A2M8W0U7</accession>
<dbReference type="OrthoDB" id="7874340at2"/>
<dbReference type="SUPFAM" id="SSF56935">
    <property type="entry name" value="Porins"/>
    <property type="match status" value="1"/>
</dbReference>
<evidence type="ECO:0000256" key="1">
    <source>
        <dbReference type="SAM" id="SignalP"/>
    </source>
</evidence>
<organism evidence="3 4">
    <name type="scientific">Yoonia maricola</name>
    <dbReference type="NCBI Taxonomy" id="420999"/>
    <lineage>
        <taxon>Bacteria</taxon>
        <taxon>Pseudomonadati</taxon>
        <taxon>Pseudomonadota</taxon>
        <taxon>Alphaproteobacteria</taxon>
        <taxon>Rhodobacterales</taxon>
        <taxon>Paracoccaceae</taxon>
        <taxon>Yoonia</taxon>
    </lineage>
</organism>
<sequence>MKSTLLTTTALILLAGAPAVYADGHASVEFGGDFSLGFNDDGDDDNDEQIGDNDGFYWEGDLNITGTAALDNGVTAGVSLEFDLFDETNQQAIQSDGVLLSLTTDEAGLYLGETEFAAITQWSAAGDMEADGFSENDGENVLRGDVSFGGFDASVSYVLTHALGHEAGDNGFVDANIDGDELVAGGFGATDFDDFENEEEVDQLSIGLSGEVGMFSMSLAYQEESVSAGLAAIAAAANAEEGLTDDETDAVVAAGVYAPGVANGDFTENEIFGISAGVNLGGADITLAYAEKSAIDGEGGENSTGIQVAYPFGPVTATVYYVSEDDGSDEDNYGVTVAYADGPIAVTLDYDYDQGIDKTGLDASYDVGNGFTVLAGVFDQEDDGTDYYVAGTYDLGGGAELLVSYTDAETTDALADDEVGGPDYQVGTTVEVSFSF</sequence>
<dbReference type="Proteomes" id="UP000228531">
    <property type="component" value="Unassembled WGS sequence"/>
</dbReference>
<evidence type="ECO:0000313" key="4">
    <source>
        <dbReference type="Proteomes" id="UP000228531"/>
    </source>
</evidence>
<feature type="chain" id="PRO_5014708689" evidence="1">
    <location>
        <begin position="23"/>
        <end position="436"/>
    </location>
</feature>
<dbReference type="Gene3D" id="2.40.160.10">
    <property type="entry name" value="Porin"/>
    <property type="match status" value="2"/>
</dbReference>
<proteinExistence type="predicted"/>
<gene>
    <name evidence="3" type="ORF">BC777_3612</name>
</gene>
<dbReference type="Pfam" id="PF13609">
    <property type="entry name" value="Porin_4"/>
    <property type="match status" value="2"/>
</dbReference>
<dbReference type="EMBL" id="PGTY01000004">
    <property type="protein sequence ID" value="PJI84551.1"/>
    <property type="molecule type" value="Genomic_DNA"/>
</dbReference>
<dbReference type="InterPro" id="IPR033900">
    <property type="entry name" value="Gram_neg_porin_domain"/>
</dbReference>
<evidence type="ECO:0000259" key="2">
    <source>
        <dbReference type="Pfam" id="PF13609"/>
    </source>
</evidence>